<dbReference type="Proteomes" id="UP000036681">
    <property type="component" value="Unplaced"/>
</dbReference>
<evidence type="ECO:0000313" key="1">
    <source>
        <dbReference type="Proteomes" id="UP000036681"/>
    </source>
</evidence>
<name>A0A0M3HNU6_ASCLU</name>
<protein>
    <submittedName>
        <fullName evidence="2">Sulfatase domain-containing protein</fullName>
    </submittedName>
</protein>
<sequence>MSFDYEKYIIILSQENRPYEMLIERLPLNDTEAGFKPSVVSVPKGMRKCRQLSDDVLCCFAEQLSKIGTHCFSQEQNTTRHLYERWMAPSNFWQTLQVDGTMVGVRRNKDYRILNTRTGG</sequence>
<reference evidence="2" key="1">
    <citation type="submission" date="2017-02" db="UniProtKB">
        <authorList>
            <consortium name="WormBaseParasite"/>
        </authorList>
    </citation>
    <scope>IDENTIFICATION</scope>
</reference>
<keyword evidence="1" id="KW-1185">Reference proteome</keyword>
<accession>A0A0M3HNU6</accession>
<evidence type="ECO:0000313" key="2">
    <source>
        <dbReference type="WBParaSite" id="ALUE_0000343601-mRNA-1"/>
    </source>
</evidence>
<proteinExistence type="predicted"/>
<organism evidence="1 2">
    <name type="scientific">Ascaris lumbricoides</name>
    <name type="common">Giant roundworm</name>
    <dbReference type="NCBI Taxonomy" id="6252"/>
    <lineage>
        <taxon>Eukaryota</taxon>
        <taxon>Metazoa</taxon>
        <taxon>Ecdysozoa</taxon>
        <taxon>Nematoda</taxon>
        <taxon>Chromadorea</taxon>
        <taxon>Rhabditida</taxon>
        <taxon>Spirurina</taxon>
        <taxon>Ascaridomorpha</taxon>
        <taxon>Ascaridoidea</taxon>
        <taxon>Ascarididae</taxon>
        <taxon>Ascaris</taxon>
    </lineage>
</organism>
<dbReference type="AlphaFoldDB" id="A0A0M3HNU6"/>
<dbReference type="WBParaSite" id="ALUE_0000343601-mRNA-1">
    <property type="protein sequence ID" value="ALUE_0000343601-mRNA-1"/>
    <property type="gene ID" value="ALUE_0000343601"/>
</dbReference>